<organism evidence="6 7">
    <name type="scientific">Danaus chrysippus</name>
    <name type="common">African queen</name>
    <dbReference type="NCBI Taxonomy" id="151541"/>
    <lineage>
        <taxon>Eukaryota</taxon>
        <taxon>Metazoa</taxon>
        <taxon>Ecdysozoa</taxon>
        <taxon>Arthropoda</taxon>
        <taxon>Hexapoda</taxon>
        <taxon>Insecta</taxon>
        <taxon>Pterygota</taxon>
        <taxon>Neoptera</taxon>
        <taxon>Endopterygota</taxon>
        <taxon>Lepidoptera</taxon>
        <taxon>Glossata</taxon>
        <taxon>Ditrysia</taxon>
        <taxon>Papilionoidea</taxon>
        <taxon>Nymphalidae</taxon>
        <taxon>Danainae</taxon>
        <taxon>Danaini</taxon>
        <taxon>Danaina</taxon>
        <taxon>Danaus</taxon>
        <taxon>Anosia</taxon>
    </lineage>
</organism>
<evidence type="ECO:0000313" key="7">
    <source>
        <dbReference type="Proteomes" id="UP000789524"/>
    </source>
</evidence>
<feature type="transmembrane region" description="Helical" evidence="5">
    <location>
        <begin position="35"/>
        <end position="59"/>
    </location>
</feature>
<evidence type="ECO:0000256" key="3">
    <source>
        <dbReference type="ARBA" id="ARBA00022989"/>
    </source>
</evidence>
<protein>
    <submittedName>
        <fullName evidence="6">(African queen) hypothetical protein</fullName>
    </submittedName>
</protein>
<keyword evidence="2 5" id="KW-0812">Transmembrane</keyword>
<evidence type="ECO:0000256" key="1">
    <source>
        <dbReference type="ARBA" id="ARBA00004141"/>
    </source>
</evidence>
<dbReference type="InterPro" id="IPR018499">
    <property type="entry name" value="Tetraspanin/Peripherin"/>
</dbReference>
<dbReference type="OrthoDB" id="432835at2759"/>
<dbReference type="InterPro" id="IPR008952">
    <property type="entry name" value="Tetraspanin_EC2_sf"/>
</dbReference>
<accession>A0A8J2R6M4</accession>
<dbReference type="Gene3D" id="1.10.1450.10">
    <property type="entry name" value="Tetraspanin"/>
    <property type="match status" value="1"/>
</dbReference>
<dbReference type="PANTHER" id="PTHR19282">
    <property type="entry name" value="TETRASPANIN"/>
    <property type="match status" value="1"/>
</dbReference>
<name>A0A8J2R6M4_9NEOP</name>
<sequence length="399" mass="44758">MQQVQLGGLALIGLGVATLLQLTDVLEEVTTNVNFIPITVIVLGALIFLIAFLGCCGAIRENRCFLTLYAICMIALAAAKLFVVVVVFRNLSDIKDLVKEWLEEAFSRLEIREQFYVMQSTVLWSLLAPFTSPLRPYNSTKQEFSWHQDCLATYTSEEKIRRREIALHKKEEEEVSASISKANVEELTPKSRSSSRAALKKSLKCIFCKKVTRNKDKQLHLCSEISAEEKNFSTARRKEDHVFTELSTCQRPEDLFAIGVRYHKHCYLDYLRLPRSSELPAGRPSSQIPKEILIDAFDKLIDEIKDRLPTHSFEFQCCGTTGPNSYPGTLPPSCCPSSEQTCVASSAFEGCNKVVADFFEVYGEVIGIIVAVIVAIEVLAVILSFSFCSTVGKDRRRTV</sequence>
<dbReference type="GO" id="GO:0005886">
    <property type="term" value="C:plasma membrane"/>
    <property type="evidence" value="ECO:0007669"/>
    <property type="project" value="TreeGrafter"/>
</dbReference>
<gene>
    <name evidence="6" type="ORF">DCHRY22_LOCUS14821</name>
</gene>
<feature type="transmembrane region" description="Helical" evidence="5">
    <location>
        <begin position="365"/>
        <end position="388"/>
    </location>
</feature>
<evidence type="ECO:0000256" key="5">
    <source>
        <dbReference type="SAM" id="Phobius"/>
    </source>
</evidence>
<dbReference type="Pfam" id="PF00335">
    <property type="entry name" value="Tetraspanin"/>
    <property type="match status" value="2"/>
</dbReference>
<comment type="subcellular location">
    <subcellularLocation>
        <location evidence="1">Membrane</location>
        <topology evidence="1">Multi-pass membrane protein</topology>
    </subcellularLocation>
</comment>
<evidence type="ECO:0000256" key="4">
    <source>
        <dbReference type="ARBA" id="ARBA00023136"/>
    </source>
</evidence>
<keyword evidence="7" id="KW-1185">Reference proteome</keyword>
<dbReference type="AlphaFoldDB" id="A0A8J2R6M4"/>
<dbReference type="SUPFAM" id="SSF48652">
    <property type="entry name" value="Tetraspanin"/>
    <property type="match status" value="1"/>
</dbReference>
<feature type="transmembrane region" description="Helical" evidence="5">
    <location>
        <begin position="66"/>
        <end position="88"/>
    </location>
</feature>
<evidence type="ECO:0000256" key="2">
    <source>
        <dbReference type="ARBA" id="ARBA00022692"/>
    </source>
</evidence>
<dbReference type="PANTHER" id="PTHR19282:SF544">
    <property type="entry name" value="TETRASPANIN"/>
    <property type="match status" value="1"/>
</dbReference>
<dbReference type="PRINTS" id="PR00259">
    <property type="entry name" value="TMFOUR"/>
</dbReference>
<reference evidence="6" key="1">
    <citation type="submission" date="2021-09" db="EMBL/GenBank/DDBJ databases">
        <authorList>
            <person name="Martin H S."/>
        </authorList>
    </citation>
    <scope>NUCLEOTIDE SEQUENCE</scope>
</reference>
<dbReference type="EMBL" id="CAKASE010000081">
    <property type="protein sequence ID" value="CAG9583434.1"/>
    <property type="molecule type" value="Genomic_DNA"/>
</dbReference>
<proteinExistence type="predicted"/>
<evidence type="ECO:0000313" key="6">
    <source>
        <dbReference type="EMBL" id="CAG9583434.1"/>
    </source>
</evidence>
<keyword evidence="4 5" id="KW-0472">Membrane</keyword>
<keyword evidence="3 5" id="KW-1133">Transmembrane helix</keyword>
<comment type="caution">
    <text evidence="6">The sequence shown here is derived from an EMBL/GenBank/DDBJ whole genome shotgun (WGS) entry which is preliminary data.</text>
</comment>
<dbReference type="Proteomes" id="UP000789524">
    <property type="component" value="Unassembled WGS sequence"/>
</dbReference>
<dbReference type="CDD" id="cd03127">
    <property type="entry name" value="tetraspanin_LEL"/>
    <property type="match status" value="1"/>
</dbReference>